<evidence type="ECO:0000313" key="3">
    <source>
        <dbReference type="Proteomes" id="UP000436088"/>
    </source>
</evidence>
<dbReference type="EMBL" id="VEPZ02000498">
    <property type="protein sequence ID" value="KAE8723906.1"/>
    <property type="molecule type" value="Genomic_DNA"/>
</dbReference>
<dbReference type="Proteomes" id="UP000436088">
    <property type="component" value="Unassembled WGS sequence"/>
</dbReference>
<organism evidence="2 3">
    <name type="scientific">Hibiscus syriacus</name>
    <name type="common">Rose of Sharon</name>
    <dbReference type="NCBI Taxonomy" id="106335"/>
    <lineage>
        <taxon>Eukaryota</taxon>
        <taxon>Viridiplantae</taxon>
        <taxon>Streptophyta</taxon>
        <taxon>Embryophyta</taxon>
        <taxon>Tracheophyta</taxon>
        <taxon>Spermatophyta</taxon>
        <taxon>Magnoliopsida</taxon>
        <taxon>eudicotyledons</taxon>
        <taxon>Gunneridae</taxon>
        <taxon>Pentapetalae</taxon>
        <taxon>rosids</taxon>
        <taxon>malvids</taxon>
        <taxon>Malvales</taxon>
        <taxon>Malvaceae</taxon>
        <taxon>Malvoideae</taxon>
        <taxon>Hibiscus</taxon>
    </lineage>
</organism>
<dbReference type="PROSITE" id="PS51297">
    <property type="entry name" value="K_BOX"/>
    <property type="match status" value="1"/>
</dbReference>
<sequence length="142" mass="16242">MCLSVRTCICFSMLKFSANLLKARYEAFQRSQGNLLGEDLGPLSRKELESLERQPDSSLKLIRSTREHLLNEANRTLKQRLMEGYQVNSLQSNPNVEDVGYGDNQLISLRPAMSSSIHWTASRHCISDISRIRYRRSPGVRV</sequence>
<dbReference type="AlphaFoldDB" id="A0A6A3C4U0"/>
<gene>
    <name evidence="2" type="ORF">F3Y22_tig00011547pilonHSYRG00024</name>
</gene>
<dbReference type="GO" id="GO:0003700">
    <property type="term" value="F:DNA-binding transcription factor activity"/>
    <property type="evidence" value="ECO:0007669"/>
    <property type="project" value="InterPro"/>
</dbReference>
<name>A0A6A3C4U0_HIBSY</name>
<accession>A0A6A3C4U0</accession>
<keyword evidence="3" id="KW-1185">Reference proteome</keyword>
<dbReference type="InterPro" id="IPR002487">
    <property type="entry name" value="TF_Kbox"/>
</dbReference>
<feature type="domain" description="K-box" evidence="1">
    <location>
        <begin position="11"/>
        <end position="102"/>
    </location>
</feature>
<evidence type="ECO:0000313" key="2">
    <source>
        <dbReference type="EMBL" id="KAE8723906.1"/>
    </source>
</evidence>
<dbReference type="GO" id="GO:0005634">
    <property type="term" value="C:nucleus"/>
    <property type="evidence" value="ECO:0007669"/>
    <property type="project" value="InterPro"/>
</dbReference>
<dbReference type="Pfam" id="PF01486">
    <property type="entry name" value="K-box"/>
    <property type="match status" value="1"/>
</dbReference>
<evidence type="ECO:0000259" key="1">
    <source>
        <dbReference type="PROSITE" id="PS51297"/>
    </source>
</evidence>
<protein>
    <submittedName>
        <fullName evidence="2">Agamous-like MADS-box protein AGL9-like protein</fullName>
    </submittedName>
</protein>
<proteinExistence type="predicted"/>
<reference evidence="2" key="1">
    <citation type="submission" date="2019-09" db="EMBL/GenBank/DDBJ databases">
        <title>Draft genome information of white flower Hibiscus syriacus.</title>
        <authorList>
            <person name="Kim Y.-M."/>
        </authorList>
    </citation>
    <scope>NUCLEOTIDE SEQUENCE [LARGE SCALE GENOMIC DNA]</scope>
    <source>
        <strain evidence="2">YM2019G1</strain>
    </source>
</reference>
<comment type="caution">
    <text evidence="2">The sequence shown here is derived from an EMBL/GenBank/DDBJ whole genome shotgun (WGS) entry which is preliminary data.</text>
</comment>